<dbReference type="EMBL" id="JBHUFV010000058">
    <property type="protein sequence ID" value="MFD1937330.1"/>
    <property type="molecule type" value="Genomic_DNA"/>
</dbReference>
<evidence type="ECO:0000313" key="1">
    <source>
        <dbReference type="EMBL" id="MFD1937330.1"/>
    </source>
</evidence>
<keyword evidence="2" id="KW-1185">Reference proteome</keyword>
<protein>
    <submittedName>
        <fullName evidence="1">Uncharacterized protein</fullName>
    </submittedName>
</protein>
<accession>A0ABW4T8D5</accession>
<gene>
    <name evidence="1" type="ORF">ACFSKW_38260</name>
</gene>
<sequence length="108" mass="11664">MDEVEWDRLVAKATADAAELLAYARRERVRRARAGEDVAWLDEVVQALEPLGDLATLRAIGVVAIRHGGGPYPAEDLAAIAGADVDSVRRVLAWMVADGFAFPAERPP</sequence>
<comment type="caution">
    <text evidence="1">The sequence shown here is derived from an EMBL/GenBank/DDBJ whole genome shotgun (WGS) entry which is preliminary data.</text>
</comment>
<reference evidence="2" key="1">
    <citation type="journal article" date="2019" name="Int. J. Syst. Evol. Microbiol.">
        <title>The Global Catalogue of Microorganisms (GCM) 10K type strain sequencing project: providing services to taxonomists for standard genome sequencing and annotation.</title>
        <authorList>
            <consortium name="The Broad Institute Genomics Platform"/>
            <consortium name="The Broad Institute Genome Sequencing Center for Infectious Disease"/>
            <person name="Wu L."/>
            <person name="Ma J."/>
        </authorList>
    </citation>
    <scope>NUCLEOTIDE SEQUENCE [LARGE SCALE GENOMIC DNA]</scope>
    <source>
        <strain evidence="2">ICMP 6774ER</strain>
    </source>
</reference>
<dbReference type="RefSeq" id="WP_379578408.1">
    <property type="nucleotide sequence ID" value="NZ_JBHUFV010000058.1"/>
</dbReference>
<proteinExistence type="predicted"/>
<dbReference type="Proteomes" id="UP001597368">
    <property type="component" value="Unassembled WGS sequence"/>
</dbReference>
<name>A0ABW4T8D5_9ACTN</name>
<organism evidence="1 2">
    <name type="scientific">Nonomuraea mangrovi</name>
    <dbReference type="NCBI Taxonomy" id="2316207"/>
    <lineage>
        <taxon>Bacteria</taxon>
        <taxon>Bacillati</taxon>
        <taxon>Actinomycetota</taxon>
        <taxon>Actinomycetes</taxon>
        <taxon>Streptosporangiales</taxon>
        <taxon>Streptosporangiaceae</taxon>
        <taxon>Nonomuraea</taxon>
    </lineage>
</organism>
<evidence type="ECO:0000313" key="2">
    <source>
        <dbReference type="Proteomes" id="UP001597368"/>
    </source>
</evidence>